<comment type="caution">
    <text evidence="2">The sequence shown here is derived from an EMBL/GenBank/DDBJ whole genome shotgun (WGS) entry which is preliminary data.</text>
</comment>
<gene>
    <name evidence="2" type="ORF">KC19_1G160800</name>
</gene>
<name>A0A8T0J6I9_CERPU</name>
<dbReference type="EMBL" id="CM026421">
    <property type="protein sequence ID" value="KAG0591237.1"/>
    <property type="molecule type" value="Genomic_DNA"/>
</dbReference>
<evidence type="ECO:0000256" key="1">
    <source>
        <dbReference type="SAM" id="SignalP"/>
    </source>
</evidence>
<feature type="chain" id="PRO_5035768511" evidence="1">
    <location>
        <begin position="18"/>
        <end position="42"/>
    </location>
</feature>
<proteinExistence type="predicted"/>
<feature type="signal peptide" evidence="1">
    <location>
        <begin position="1"/>
        <end position="17"/>
    </location>
</feature>
<evidence type="ECO:0000313" key="2">
    <source>
        <dbReference type="EMBL" id="KAG0591237.1"/>
    </source>
</evidence>
<dbReference type="AlphaFoldDB" id="A0A8T0J6I9"/>
<accession>A0A8T0J6I9</accession>
<keyword evidence="3" id="KW-1185">Reference proteome</keyword>
<protein>
    <submittedName>
        <fullName evidence="2">Uncharacterized protein</fullName>
    </submittedName>
</protein>
<reference evidence="2" key="1">
    <citation type="submission" date="2020-06" db="EMBL/GenBank/DDBJ databases">
        <title>WGS assembly of Ceratodon purpureus strain R40.</title>
        <authorList>
            <person name="Carey S.B."/>
            <person name="Jenkins J."/>
            <person name="Shu S."/>
            <person name="Lovell J.T."/>
            <person name="Sreedasyam A."/>
            <person name="Maumus F."/>
            <person name="Tiley G.P."/>
            <person name="Fernandez-Pozo N."/>
            <person name="Barry K."/>
            <person name="Chen C."/>
            <person name="Wang M."/>
            <person name="Lipzen A."/>
            <person name="Daum C."/>
            <person name="Saski C.A."/>
            <person name="Payton A.C."/>
            <person name="Mcbreen J.C."/>
            <person name="Conrad R.E."/>
            <person name="Kollar L.M."/>
            <person name="Olsson S."/>
            <person name="Huttunen S."/>
            <person name="Landis J.B."/>
            <person name="Wickett N.J."/>
            <person name="Johnson M.G."/>
            <person name="Rensing S.A."/>
            <person name="Grimwood J."/>
            <person name="Schmutz J."/>
            <person name="Mcdaniel S.F."/>
        </authorList>
    </citation>
    <scope>NUCLEOTIDE SEQUENCE</scope>
    <source>
        <strain evidence="2">R40</strain>
    </source>
</reference>
<keyword evidence="1" id="KW-0732">Signal</keyword>
<organism evidence="2 3">
    <name type="scientific">Ceratodon purpureus</name>
    <name type="common">Fire moss</name>
    <name type="synonym">Dicranum purpureum</name>
    <dbReference type="NCBI Taxonomy" id="3225"/>
    <lineage>
        <taxon>Eukaryota</taxon>
        <taxon>Viridiplantae</taxon>
        <taxon>Streptophyta</taxon>
        <taxon>Embryophyta</taxon>
        <taxon>Bryophyta</taxon>
        <taxon>Bryophytina</taxon>
        <taxon>Bryopsida</taxon>
        <taxon>Dicranidae</taxon>
        <taxon>Pseudoditrichales</taxon>
        <taxon>Ditrichaceae</taxon>
        <taxon>Ceratodon</taxon>
    </lineage>
</organism>
<dbReference type="Proteomes" id="UP000822688">
    <property type="component" value="Chromosome 1"/>
</dbReference>
<sequence>MCNIVIGLTRLAPLACSSFLILDLEENISGCWMQHNHTLYIF</sequence>
<evidence type="ECO:0000313" key="3">
    <source>
        <dbReference type="Proteomes" id="UP000822688"/>
    </source>
</evidence>